<evidence type="ECO:0000256" key="4">
    <source>
        <dbReference type="ARBA" id="ARBA00022801"/>
    </source>
</evidence>
<reference evidence="7" key="1">
    <citation type="submission" date="2018-04" db="EMBL/GenBank/DDBJ databases">
        <title>Draft genome sequence of the Candidatus Spirobacillus cienkowskii, a pathogen of freshwater Daphnia species, reconstructed from hemolymph metagenomic reads.</title>
        <authorList>
            <person name="Bresciani L."/>
            <person name="Lemos L.N."/>
            <person name="Wale N."/>
            <person name="Lin J.Y."/>
            <person name="Fernandes G.R."/>
            <person name="Duffy M.A."/>
            <person name="Rodrigues J.M."/>
        </authorList>
    </citation>
    <scope>NUCLEOTIDE SEQUENCE [LARGE SCALE GENOMIC DNA]</scope>
    <source>
        <strain evidence="7">Binning01</strain>
    </source>
</reference>
<dbReference type="InterPro" id="IPR002477">
    <property type="entry name" value="Peptidoglycan-bd-like"/>
</dbReference>
<dbReference type="GO" id="GO:0019867">
    <property type="term" value="C:outer membrane"/>
    <property type="evidence" value="ECO:0007669"/>
    <property type="project" value="TreeGrafter"/>
</dbReference>
<evidence type="ECO:0000256" key="5">
    <source>
        <dbReference type="ARBA" id="ARBA00023316"/>
    </source>
</evidence>
<feature type="domain" description="N-acetylmuramoyl-L-alanine amidase" evidence="6">
    <location>
        <begin position="19"/>
        <end position="167"/>
    </location>
</feature>
<dbReference type="PANTHER" id="PTHR30417">
    <property type="entry name" value="N-ACETYLMURAMOYL-L-ALANINE AMIDASE AMID"/>
    <property type="match status" value="1"/>
</dbReference>
<accession>A0A369KQZ3</accession>
<dbReference type="Gene3D" id="3.40.80.10">
    <property type="entry name" value="Peptidoglycan recognition protein-like"/>
    <property type="match status" value="1"/>
</dbReference>
<dbReference type="GO" id="GO:0009253">
    <property type="term" value="P:peptidoglycan catabolic process"/>
    <property type="evidence" value="ECO:0007669"/>
    <property type="project" value="InterPro"/>
</dbReference>
<dbReference type="InterPro" id="IPR036365">
    <property type="entry name" value="PGBD-like_sf"/>
</dbReference>
<dbReference type="SMART" id="SM00644">
    <property type="entry name" value="Ami_2"/>
    <property type="match status" value="1"/>
</dbReference>
<dbReference type="EC" id="3.5.1.28" evidence="3"/>
<dbReference type="InterPro" id="IPR036366">
    <property type="entry name" value="PGBDSf"/>
</dbReference>
<dbReference type="Pfam" id="PF01510">
    <property type="entry name" value="Amidase_2"/>
    <property type="match status" value="1"/>
</dbReference>
<evidence type="ECO:0000256" key="3">
    <source>
        <dbReference type="ARBA" id="ARBA00011901"/>
    </source>
</evidence>
<keyword evidence="8" id="KW-1185">Reference proteome</keyword>
<comment type="similarity">
    <text evidence="2">Belongs to the N-acetylmuramoyl-L-alanine amidase 2 family.</text>
</comment>
<sequence length="268" mass="31105">MDKKMPSQVQEKYTINTQYPSENFNERPLEPIQFLILHYTAAPLQIALNALTQKGNVSSHYLVPELKINNKRIVYQLIEENKRAWHAGVSAWDNKLNLNNTSIGIEIVNLGFIYNNETKKTTWFPYSEEQIETLILLCHNIIQRHNILPQHVLGHADVAPGRKFDPGLLFPWQKLAKYGIGAWVDEEEIKELLSNITEPKNVAQWQQKLQEYGYKIKITNKKDAQTLAVLNAFQMHFRPQAITQEMDLECYKILCALIQKYKQTTLIS</sequence>
<proteinExistence type="inferred from homology"/>
<comment type="catalytic activity">
    <reaction evidence="1">
        <text>Hydrolyzes the link between N-acetylmuramoyl residues and L-amino acid residues in certain cell-wall glycopeptides.</text>
        <dbReference type="EC" id="3.5.1.28"/>
    </reaction>
</comment>
<dbReference type="GO" id="GO:0071555">
    <property type="term" value="P:cell wall organization"/>
    <property type="evidence" value="ECO:0007669"/>
    <property type="project" value="UniProtKB-KW"/>
</dbReference>
<dbReference type="SUPFAM" id="SSF47090">
    <property type="entry name" value="PGBD-like"/>
    <property type="match status" value="1"/>
</dbReference>
<evidence type="ECO:0000256" key="1">
    <source>
        <dbReference type="ARBA" id="ARBA00001561"/>
    </source>
</evidence>
<dbReference type="CDD" id="cd06583">
    <property type="entry name" value="PGRP"/>
    <property type="match status" value="1"/>
</dbReference>
<dbReference type="GO" id="GO:0009254">
    <property type="term" value="P:peptidoglycan turnover"/>
    <property type="evidence" value="ECO:0007669"/>
    <property type="project" value="TreeGrafter"/>
</dbReference>
<dbReference type="InterPro" id="IPR002502">
    <property type="entry name" value="Amidase_domain"/>
</dbReference>
<dbReference type="SUPFAM" id="SSF55846">
    <property type="entry name" value="N-acetylmuramoyl-L-alanine amidase-like"/>
    <property type="match status" value="1"/>
</dbReference>
<comment type="caution">
    <text evidence="7">The sequence shown here is derived from an EMBL/GenBank/DDBJ whole genome shotgun (WGS) entry which is preliminary data.</text>
</comment>
<dbReference type="Gene3D" id="1.10.101.10">
    <property type="entry name" value="PGBD-like superfamily/PGBD"/>
    <property type="match status" value="1"/>
</dbReference>
<dbReference type="AlphaFoldDB" id="A0A369KQZ3"/>
<keyword evidence="4" id="KW-0378">Hydrolase</keyword>
<dbReference type="FunFam" id="3.40.80.10:FF:000003">
    <property type="entry name" value="N-acetylmuramoyl-L-alanine amidase"/>
    <property type="match status" value="1"/>
</dbReference>
<protein>
    <recommendedName>
        <fullName evidence="3">N-acetylmuramoyl-L-alanine amidase</fullName>
        <ecNumber evidence="3">3.5.1.28</ecNumber>
    </recommendedName>
</protein>
<evidence type="ECO:0000256" key="2">
    <source>
        <dbReference type="ARBA" id="ARBA00007553"/>
    </source>
</evidence>
<dbReference type="Proteomes" id="UP000253934">
    <property type="component" value="Unassembled WGS sequence"/>
</dbReference>
<keyword evidence="5" id="KW-0961">Cell wall biogenesis/degradation</keyword>
<evidence type="ECO:0000259" key="6">
    <source>
        <dbReference type="SMART" id="SM00644"/>
    </source>
</evidence>
<name>A0A369KQZ3_9BACT</name>
<dbReference type="Pfam" id="PF01471">
    <property type="entry name" value="PG_binding_1"/>
    <property type="match status" value="1"/>
</dbReference>
<dbReference type="GO" id="GO:0008745">
    <property type="term" value="F:N-acetylmuramoyl-L-alanine amidase activity"/>
    <property type="evidence" value="ECO:0007669"/>
    <property type="project" value="UniProtKB-EC"/>
</dbReference>
<dbReference type="InterPro" id="IPR036505">
    <property type="entry name" value="Amidase/PGRP_sf"/>
</dbReference>
<evidence type="ECO:0000313" key="8">
    <source>
        <dbReference type="Proteomes" id="UP000253934"/>
    </source>
</evidence>
<gene>
    <name evidence="7" type="ORF">DCC88_08480</name>
</gene>
<dbReference type="PANTHER" id="PTHR30417:SF1">
    <property type="entry name" value="N-ACETYLMURAMOYL-L-ALANINE AMIDASE AMID"/>
    <property type="match status" value="1"/>
</dbReference>
<evidence type="ECO:0000313" key="7">
    <source>
        <dbReference type="EMBL" id="RDB35800.1"/>
    </source>
</evidence>
<dbReference type="EMBL" id="QOVW01000075">
    <property type="protein sequence ID" value="RDB35800.1"/>
    <property type="molecule type" value="Genomic_DNA"/>
</dbReference>
<dbReference type="InterPro" id="IPR051206">
    <property type="entry name" value="NAMLAA_amidase_2"/>
</dbReference>
<organism evidence="7 8">
    <name type="scientific">Spirobacillus cienkowskii</name>
    <dbReference type="NCBI Taxonomy" id="495820"/>
    <lineage>
        <taxon>Bacteria</taxon>
        <taxon>Pseudomonadati</taxon>
        <taxon>Bdellovibrionota</taxon>
        <taxon>Oligoflexia</taxon>
        <taxon>Silvanigrellales</taxon>
        <taxon>Spirobacillus</taxon>
    </lineage>
</organism>